<evidence type="ECO:0000313" key="16">
    <source>
        <dbReference type="Proteomes" id="UP001168821"/>
    </source>
</evidence>
<dbReference type="PANTHER" id="PTHR24291">
    <property type="entry name" value="CYTOCHROME P450 FAMILY 4"/>
    <property type="match status" value="1"/>
</dbReference>
<dbReference type="InterPro" id="IPR017972">
    <property type="entry name" value="Cyt_P450_CS"/>
</dbReference>
<dbReference type="GO" id="GO:0016705">
    <property type="term" value="F:oxidoreductase activity, acting on paired donors, with incorporation or reduction of molecular oxygen"/>
    <property type="evidence" value="ECO:0007669"/>
    <property type="project" value="InterPro"/>
</dbReference>
<evidence type="ECO:0000256" key="4">
    <source>
        <dbReference type="ARBA" id="ARBA00010617"/>
    </source>
</evidence>
<dbReference type="AlphaFoldDB" id="A0AA38MI15"/>
<evidence type="ECO:0000256" key="2">
    <source>
        <dbReference type="ARBA" id="ARBA00004174"/>
    </source>
</evidence>
<evidence type="ECO:0000256" key="12">
    <source>
        <dbReference type="PIRSR" id="PIRSR602401-1"/>
    </source>
</evidence>
<gene>
    <name evidence="15" type="ORF">Zmor_015991</name>
</gene>
<comment type="caution">
    <text evidence="15">The sequence shown here is derived from an EMBL/GenBank/DDBJ whole genome shotgun (WGS) entry which is preliminary data.</text>
</comment>
<evidence type="ECO:0000256" key="1">
    <source>
        <dbReference type="ARBA" id="ARBA00001971"/>
    </source>
</evidence>
<feature type="signal peptide" evidence="14">
    <location>
        <begin position="1"/>
        <end position="22"/>
    </location>
</feature>
<keyword evidence="10 12" id="KW-0408">Iron</keyword>
<dbReference type="InterPro" id="IPR036396">
    <property type="entry name" value="Cyt_P450_sf"/>
</dbReference>
<comment type="similarity">
    <text evidence="4 13">Belongs to the cytochrome P450 family.</text>
</comment>
<evidence type="ECO:0000256" key="10">
    <source>
        <dbReference type="ARBA" id="ARBA00023004"/>
    </source>
</evidence>
<dbReference type="PRINTS" id="PR00463">
    <property type="entry name" value="EP450I"/>
</dbReference>
<dbReference type="Proteomes" id="UP001168821">
    <property type="component" value="Unassembled WGS sequence"/>
</dbReference>
<dbReference type="GO" id="GO:0005506">
    <property type="term" value="F:iron ion binding"/>
    <property type="evidence" value="ECO:0007669"/>
    <property type="project" value="InterPro"/>
</dbReference>
<keyword evidence="14" id="KW-0732">Signal</keyword>
<protein>
    <recommendedName>
        <fullName evidence="17">Cytochrome P450</fullName>
    </recommendedName>
</protein>
<dbReference type="InterPro" id="IPR001128">
    <property type="entry name" value="Cyt_P450"/>
</dbReference>
<evidence type="ECO:0000256" key="3">
    <source>
        <dbReference type="ARBA" id="ARBA00004406"/>
    </source>
</evidence>
<dbReference type="PROSITE" id="PS00086">
    <property type="entry name" value="CYTOCHROME_P450"/>
    <property type="match status" value="1"/>
</dbReference>
<evidence type="ECO:0000256" key="13">
    <source>
        <dbReference type="RuleBase" id="RU000461"/>
    </source>
</evidence>
<reference evidence="15" key="1">
    <citation type="journal article" date="2023" name="G3 (Bethesda)">
        <title>Whole genome assemblies of Zophobas morio and Tenebrio molitor.</title>
        <authorList>
            <person name="Kaur S."/>
            <person name="Stinson S.A."/>
            <person name="diCenzo G.C."/>
        </authorList>
    </citation>
    <scope>NUCLEOTIDE SEQUENCE</scope>
    <source>
        <strain evidence="15">QUZm001</strain>
    </source>
</reference>
<dbReference type="SUPFAM" id="SSF48264">
    <property type="entry name" value="Cytochrome P450"/>
    <property type="match status" value="1"/>
</dbReference>
<evidence type="ECO:0000256" key="7">
    <source>
        <dbReference type="ARBA" id="ARBA00022824"/>
    </source>
</evidence>
<keyword evidence="9 13" id="KW-0560">Oxidoreductase</keyword>
<proteinExistence type="inferred from homology"/>
<keyword evidence="5 12" id="KW-0349">Heme</keyword>
<evidence type="ECO:0000256" key="5">
    <source>
        <dbReference type="ARBA" id="ARBA00022617"/>
    </source>
</evidence>
<comment type="cofactor">
    <cofactor evidence="1 12">
        <name>heme</name>
        <dbReference type="ChEBI" id="CHEBI:30413"/>
    </cofactor>
</comment>
<dbReference type="GO" id="GO:0020037">
    <property type="term" value="F:heme binding"/>
    <property type="evidence" value="ECO:0007669"/>
    <property type="project" value="InterPro"/>
</dbReference>
<dbReference type="Gene3D" id="1.10.630.10">
    <property type="entry name" value="Cytochrome P450"/>
    <property type="match status" value="1"/>
</dbReference>
<comment type="subcellular location">
    <subcellularLocation>
        <location evidence="3">Endoplasmic reticulum membrane</location>
        <topology evidence="3">Peripheral membrane protein</topology>
    </subcellularLocation>
    <subcellularLocation>
        <location evidence="2">Microsome membrane</location>
        <topology evidence="2">Peripheral membrane protein</topology>
    </subcellularLocation>
</comment>
<sequence length="487" mass="56371">MLLFVVLVLLLSIYFFLKKIQKKNGLDKFPEPDSHPILGNVSLITSTRDFIDVGMQLMKKYGKTVKLRIGPKFLSVRTALLTADYHFIEFILSGNKILKKSENYQFFRHWLGQGLLISDGDCWKKHRKILTPAFHFEILKEFVPVFESVGDVLIENLEKCEGTHSCDLDPFVTLCTLDIICETAMGTKMNVQSGKNSDYVRSVKETCRIAVERVLSPLRFFDSTFWLCRDFYRQKKELKVLHDFTHNVINSKKNNKSIDKNTKRPAFLDLLLKFSQDENILSTEEIREEVDTFMFAGHDTTASGICFTLYCLADHPEVQKQVLQEQQDLFGEEKSPVITYSELQNMKYLEHVIKESCRLYPPVPIIGRYTTEDTEFEGCLIPKYSNIMLSIYGLHRDPDYFPKPEKFKPERFDNFDPSIPYAYIPFSAGSRNCIGQRFAMLEMKSIISKIVRHFEIKPTSPRHEVELSFEGVLKSANGIKVVLKKRP</sequence>
<dbReference type="FunFam" id="1.10.630.10:FF:000182">
    <property type="entry name" value="Cytochrome P450 3A4"/>
    <property type="match status" value="1"/>
</dbReference>
<evidence type="ECO:0000256" key="14">
    <source>
        <dbReference type="SAM" id="SignalP"/>
    </source>
</evidence>
<dbReference type="InterPro" id="IPR050196">
    <property type="entry name" value="Cytochrome_P450_Monoox"/>
</dbReference>
<dbReference type="Pfam" id="PF00067">
    <property type="entry name" value="p450"/>
    <property type="match status" value="1"/>
</dbReference>
<accession>A0AA38MI15</accession>
<dbReference type="CDD" id="cd20628">
    <property type="entry name" value="CYP4"/>
    <property type="match status" value="1"/>
</dbReference>
<keyword evidence="16" id="KW-1185">Reference proteome</keyword>
<evidence type="ECO:0000256" key="8">
    <source>
        <dbReference type="ARBA" id="ARBA00022848"/>
    </source>
</evidence>
<evidence type="ECO:0000313" key="15">
    <source>
        <dbReference type="EMBL" id="KAJ3656947.1"/>
    </source>
</evidence>
<dbReference type="InterPro" id="IPR002401">
    <property type="entry name" value="Cyt_P450_E_grp-I"/>
</dbReference>
<dbReference type="PRINTS" id="PR00385">
    <property type="entry name" value="P450"/>
</dbReference>
<evidence type="ECO:0008006" key="17">
    <source>
        <dbReference type="Google" id="ProtNLM"/>
    </source>
</evidence>
<evidence type="ECO:0000256" key="6">
    <source>
        <dbReference type="ARBA" id="ARBA00022723"/>
    </source>
</evidence>
<keyword evidence="7" id="KW-0256">Endoplasmic reticulum</keyword>
<dbReference type="GO" id="GO:0004497">
    <property type="term" value="F:monooxygenase activity"/>
    <property type="evidence" value="ECO:0007669"/>
    <property type="project" value="UniProtKB-KW"/>
</dbReference>
<keyword evidence="11 13" id="KW-0503">Monooxygenase</keyword>
<name>A0AA38MI15_9CUCU</name>
<dbReference type="GO" id="GO:0005789">
    <property type="term" value="C:endoplasmic reticulum membrane"/>
    <property type="evidence" value="ECO:0007669"/>
    <property type="project" value="UniProtKB-SubCell"/>
</dbReference>
<keyword evidence="6 12" id="KW-0479">Metal-binding</keyword>
<evidence type="ECO:0000256" key="9">
    <source>
        <dbReference type="ARBA" id="ARBA00023002"/>
    </source>
</evidence>
<keyword evidence="8" id="KW-0492">Microsome</keyword>
<feature type="binding site" description="axial binding residue" evidence="12">
    <location>
        <position position="433"/>
    </location>
    <ligand>
        <name>heme</name>
        <dbReference type="ChEBI" id="CHEBI:30413"/>
    </ligand>
    <ligandPart>
        <name>Fe</name>
        <dbReference type="ChEBI" id="CHEBI:18248"/>
    </ligandPart>
</feature>
<organism evidence="15 16">
    <name type="scientific">Zophobas morio</name>
    <dbReference type="NCBI Taxonomy" id="2755281"/>
    <lineage>
        <taxon>Eukaryota</taxon>
        <taxon>Metazoa</taxon>
        <taxon>Ecdysozoa</taxon>
        <taxon>Arthropoda</taxon>
        <taxon>Hexapoda</taxon>
        <taxon>Insecta</taxon>
        <taxon>Pterygota</taxon>
        <taxon>Neoptera</taxon>
        <taxon>Endopterygota</taxon>
        <taxon>Coleoptera</taxon>
        <taxon>Polyphaga</taxon>
        <taxon>Cucujiformia</taxon>
        <taxon>Tenebrionidae</taxon>
        <taxon>Zophobas</taxon>
    </lineage>
</organism>
<dbReference type="EMBL" id="JALNTZ010000004">
    <property type="protein sequence ID" value="KAJ3656947.1"/>
    <property type="molecule type" value="Genomic_DNA"/>
</dbReference>
<feature type="chain" id="PRO_5041367335" description="Cytochrome P450" evidence="14">
    <location>
        <begin position="23"/>
        <end position="487"/>
    </location>
</feature>
<dbReference type="PANTHER" id="PTHR24291:SF187">
    <property type="entry name" value="CYTOCHROME P450 4AE1-RELATED"/>
    <property type="match status" value="1"/>
</dbReference>
<evidence type="ECO:0000256" key="11">
    <source>
        <dbReference type="ARBA" id="ARBA00023033"/>
    </source>
</evidence>